<evidence type="ECO:0000256" key="1">
    <source>
        <dbReference type="SAM" id="MobiDB-lite"/>
    </source>
</evidence>
<reference evidence="2" key="1">
    <citation type="submission" date="2019-02" db="EMBL/GenBank/DDBJ databases">
        <authorList>
            <person name="Gruber-Vodicka R. H."/>
            <person name="Seah K. B. B."/>
        </authorList>
    </citation>
    <scope>NUCLEOTIDE SEQUENCE</scope>
    <source>
        <strain evidence="2">BECK_BZ15</strain>
    </source>
</reference>
<organism evidence="2">
    <name type="scientific">Candidatus Kentrum sp. FW</name>
    <dbReference type="NCBI Taxonomy" id="2126338"/>
    <lineage>
        <taxon>Bacteria</taxon>
        <taxon>Pseudomonadati</taxon>
        <taxon>Pseudomonadota</taxon>
        <taxon>Gammaproteobacteria</taxon>
        <taxon>Candidatus Kentrum</taxon>
    </lineage>
</organism>
<dbReference type="AlphaFoldDB" id="A0A450T0S1"/>
<feature type="compositionally biased region" description="Basic and acidic residues" evidence="1">
    <location>
        <begin position="247"/>
        <end position="260"/>
    </location>
</feature>
<dbReference type="EMBL" id="CAADEW010000097">
    <property type="protein sequence ID" value="VFJ60067.1"/>
    <property type="molecule type" value="Genomic_DNA"/>
</dbReference>
<sequence length="423" mass="47275">MVETHHLRTLFMLFFWIGLTAPFAAGAKTCDSGDFSVPIEKLGFEVQNDHAYLYTKVGSRKIYYGCHPDGDYRPISKSIKGADIWRFKVRGEFGNGELKVTLGGGEGEKRTIKDIMVYSTDGQPLDIGPSASGAGASGWYLGSSTSNTETGIKAQLDEKSVSGETQPTVPEDEDPIQRPSPSSEKVPDQLEPEYTAGDRINPNPRLEEETESSNVQEKPKPKNQEGFWTKIKRRIKQRWNEIKRWWLGDSEPDPKPKIAPEPKLASRPKPEPKPEPVLEPRPAPKCKESYCMTIDNLTFSFKWLDDSISEAEKAYEAISVGNGHPRKIASGSTEQGMKWRLPTLGEFRKIAAKAHERYEVTGKCFYISGNAKKKDTLPCACVSKDGKVTRKEIDRQDAVYLAFVSQRVNRIVGSRTHTGSETE</sequence>
<feature type="compositionally biased region" description="Basic and acidic residues" evidence="1">
    <location>
        <begin position="268"/>
        <end position="278"/>
    </location>
</feature>
<proteinExistence type="predicted"/>
<feature type="region of interest" description="Disordered" evidence="1">
    <location>
        <begin position="156"/>
        <end position="229"/>
    </location>
</feature>
<evidence type="ECO:0000313" key="2">
    <source>
        <dbReference type="EMBL" id="VFJ60067.1"/>
    </source>
</evidence>
<gene>
    <name evidence="2" type="ORF">BECKFW1821A_GA0114235_10975</name>
</gene>
<feature type="region of interest" description="Disordered" evidence="1">
    <location>
        <begin position="247"/>
        <end position="282"/>
    </location>
</feature>
<accession>A0A450T0S1</accession>
<name>A0A450T0S1_9GAMM</name>
<protein>
    <submittedName>
        <fullName evidence="2">Uncharacterized protein</fullName>
    </submittedName>
</protein>